<reference evidence="13" key="1">
    <citation type="submission" date="2021-01" db="EMBL/GenBank/DDBJ databases">
        <authorList>
            <person name="Kaushik A."/>
        </authorList>
    </citation>
    <scope>NUCLEOTIDE SEQUENCE</scope>
    <source>
        <strain evidence="13">AG1-1A</strain>
    </source>
</reference>
<sequence>MLPEPPPDVEACLDSITCILGISLTAIVPAIALVIVALHVLGLEPPKIPIFTQFITEDDIVAVEVEEAANNTKPKATPPPDADIPTERSSLLPNSGTQATRPDSWRQITFTVLALLETAGWTAAVVDRARHGAGLLALVTAIVALVSWVYAALRPNIRPSRTPYYDLLTIYFSHFLAACVALYESSTSATGSIGFSTDRLAHVISSLLTFVGLAAIVNMPLSLTGKPEVDEDDLHPSLEDYCTLWQWMTFTWVSPIISLGVLRPLEEKDVWRLSRSMRTRTLMRKFLQVQRPSLLRRILVANAMDLFLDGSLTVISTLMNFSAPFFLNLTLRAMFDDQPVSASSASFSTSSLTDNLHFYASVSLDSIFLPTWIRTFGGAEQAFTSATESPRKLQRSDAYFFAIAAFVCQLIKSQSDLQHLYFSRRASVRVKGELVASVYEKALKRKDVTGAVQKNQEKDVKGKGKGKAAKPEDPQDSSSADVGKIVSLIAADSERVSRFVSMGPFIYDAPLSIIIACTMLYNLMGWTAFAGYVALLIALPINTVIVRRTSSFQRSVSSMRDRRMRAMNEAIQSIKFIKFSAWESRWINRVLEARSDELKWLRKLKISFFFLGMMWDIVPILVSAISFSCFTLIAKRQLTVDIAFPCITVFSMLSQSLTALPMIANWFVMCMVAVKRIEKYLSEEEVPEYVSSLRRAAPSPHEPVDSRIGCAGATFRWPEAPTDDAQKKETKSGFFSKIGSAWGSLTGFIGRVFVLLRLKKRPEEVPKGDDGDDRPEPEDVPEKPFELKNVSIVFPEGVMSLVSGPTGSGKSSLLAALLGEMDRIEGEVYLPKEPTRLNEKTGLPMTISYCAQQPWLEHKTIKDNILFGSPYDKERYEATLSCCALLPDLAVLEDGDQTEIGEKGVSLSGGQKARVALARAVYARTQVVLMDDVLSAVDSHTAELIVKRCFLGPLMKHRTVILVTHHVDLVLPAVSWVVKLYEGQVESQGTVAQLRESGALSSIRAGQKEIELTEEVITTESGEDQTGGPKDPNKTARKLVEDEKKASGSVGIAVYKTYLSAASYVLFCFLVLFLLSDELSKLFQKFWIKYWSESYMTQDAQVYTSSGWLEWKFPPANQNVLPYLLVYIGIQAWISFINIISQIPSIMSTLRASRLLYEKMLRSVMRSPSRFFDKTPSGRILNRFSKDIDTIDGGLQDFMIQVLSQMITLSVAVGTIVYAVPVFIVPAIVIAYIHLWFARGYINASRDLRRIESNTRSPIVSSFSELVVGIVTVRAFGSEKSFLNNMYKRVDRTQAATHYYWMCNRWLLFRFDSLGALSVLIATAGSLLGGASAGLAGIVIVQAQAYVRGLYWGLRFWTELEQSLNSVERVQEYLDLPSEPPAVIESHRPPAAWPSATKGTLVFEDLELKYSPELEPVLKGVSFETKPAERIGIVGRTGSGKSTLALALFRFVDPSAGKIILDGIDITTIGLDDLRSQLTLIPQDAVLFNGTIRENLDPFNEYTDAECIEALQRVHLRTTDSPGRSLATSRAASIKDGATTPLIAGIVQPEDASHDVSQKAITVPEEPASDDSETLVATAASAAPSTPGGTGSGRTIFTLETKVSEGGNNFSQGQRQLLSMARALLRKSSVIVMDESTASVDFETDAKIQTTIREEFNQSILLTIAHRLRTIIDNDRILVLNAGRVVEFDTPANLLKKPDGVFHEMCKKSGDYDELLEMAESKARS</sequence>
<dbReference type="Pfam" id="PF00664">
    <property type="entry name" value="ABC_membrane"/>
    <property type="match status" value="2"/>
</dbReference>
<feature type="region of interest" description="Disordered" evidence="9">
    <location>
        <begin position="453"/>
        <end position="479"/>
    </location>
</feature>
<feature type="transmembrane region" description="Helical" evidence="10">
    <location>
        <begin position="20"/>
        <end position="41"/>
    </location>
</feature>
<feature type="transmembrane region" description="Helical" evidence="10">
    <location>
        <begin position="1209"/>
        <end position="1237"/>
    </location>
</feature>
<dbReference type="InterPro" id="IPR011527">
    <property type="entry name" value="ABC1_TM_dom"/>
</dbReference>
<feature type="region of interest" description="Disordered" evidence="9">
    <location>
        <begin position="763"/>
        <end position="782"/>
    </location>
</feature>
<feature type="transmembrane region" description="Helical" evidence="10">
    <location>
        <begin position="1257"/>
        <end position="1277"/>
    </location>
</feature>
<keyword evidence="4" id="KW-0677">Repeat</keyword>
<dbReference type="GO" id="GO:0140359">
    <property type="term" value="F:ABC-type transporter activity"/>
    <property type="evidence" value="ECO:0007669"/>
    <property type="project" value="InterPro"/>
</dbReference>
<dbReference type="PROSITE" id="PS00211">
    <property type="entry name" value="ABC_TRANSPORTER_1"/>
    <property type="match status" value="2"/>
</dbReference>
<feature type="transmembrane region" description="Helical" evidence="10">
    <location>
        <begin position="1120"/>
        <end position="1141"/>
    </location>
</feature>
<feature type="compositionally biased region" description="Polar residues" evidence="9">
    <location>
        <begin position="87"/>
        <end position="101"/>
    </location>
</feature>
<dbReference type="GO" id="GO:0016887">
    <property type="term" value="F:ATP hydrolysis activity"/>
    <property type="evidence" value="ECO:0007669"/>
    <property type="project" value="InterPro"/>
</dbReference>
<feature type="transmembrane region" description="Helical" evidence="10">
    <location>
        <begin position="653"/>
        <end position="674"/>
    </location>
</feature>
<keyword evidence="5" id="KW-0547">Nucleotide-binding</keyword>
<evidence type="ECO:0000256" key="7">
    <source>
        <dbReference type="ARBA" id="ARBA00022989"/>
    </source>
</evidence>
<feature type="domain" description="ABC transmembrane type-1" evidence="12">
    <location>
        <begin position="482"/>
        <end position="665"/>
    </location>
</feature>
<accession>A0A8H3CAP0</accession>
<dbReference type="GO" id="GO:0005524">
    <property type="term" value="F:ATP binding"/>
    <property type="evidence" value="ECO:0007669"/>
    <property type="project" value="UniProtKB-KW"/>
</dbReference>
<comment type="subcellular location">
    <subcellularLocation>
        <location evidence="1">Membrane</location>
        <topology evidence="1">Multi-pass membrane protein</topology>
    </subcellularLocation>
</comment>
<dbReference type="CDD" id="cd03244">
    <property type="entry name" value="ABCC_MRP_domain2"/>
    <property type="match status" value="1"/>
</dbReference>
<dbReference type="EMBL" id="CAJMWR010003951">
    <property type="protein sequence ID" value="CAE6476012.1"/>
    <property type="molecule type" value="Genomic_DNA"/>
</dbReference>
<dbReference type="InterPro" id="IPR017871">
    <property type="entry name" value="ABC_transporter-like_CS"/>
</dbReference>
<comment type="caution">
    <text evidence="13">The sequence shown here is derived from an EMBL/GenBank/DDBJ whole genome shotgun (WGS) entry which is preliminary data.</text>
</comment>
<dbReference type="PROSITE" id="PS50893">
    <property type="entry name" value="ABC_TRANSPORTER_2"/>
    <property type="match status" value="2"/>
</dbReference>
<dbReference type="CDD" id="cd18596">
    <property type="entry name" value="ABC_6TM_VMR1_D1_like"/>
    <property type="match status" value="1"/>
</dbReference>
<keyword evidence="8 10" id="KW-0472">Membrane</keyword>
<evidence type="ECO:0000256" key="10">
    <source>
        <dbReference type="SAM" id="Phobius"/>
    </source>
</evidence>
<dbReference type="Proteomes" id="UP000663840">
    <property type="component" value="Unassembled WGS sequence"/>
</dbReference>
<dbReference type="SUPFAM" id="SSF90123">
    <property type="entry name" value="ABC transporter transmembrane region"/>
    <property type="match status" value="2"/>
</dbReference>
<dbReference type="FunFam" id="1.20.1560.10:FF:000013">
    <property type="entry name" value="ABC transporter C family member 2"/>
    <property type="match status" value="1"/>
</dbReference>
<dbReference type="Gene3D" id="1.20.1560.10">
    <property type="entry name" value="ABC transporter type 1, transmembrane domain"/>
    <property type="match status" value="2"/>
</dbReference>
<feature type="domain" description="ABC transmembrane type-1" evidence="12">
    <location>
        <begin position="1086"/>
        <end position="1362"/>
    </location>
</feature>
<organism evidence="13 14">
    <name type="scientific">Rhizoctonia solani</name>
    <dbReference type="NCBI Taxonomy" id="456999"/>
    <lineage>
        <taxon>Eukaryota</taxon>
        <taxon>Fungi</taxon>
        <taxon>Dikarya</taxon>
        <taxon>Basidiomycota</taxon>
        <taxon>Agaricomycotina</taxon>
        <taxon>Agaricomycetes</taxon>
        <taxon>Cantharellales</taxon>
        <taxon>Ceratobasidiaceae</taxon>
        <taxon>Rhizoctonia</taxon>
    </lineage>
</organism>
<evidence type="ECO:0000256" key="1">
    <source>
        <dbReference type="ARBA" id="ARBA00004141"/>
    </source>
</evidence>
<dbReference type="InterPro" id="IPR050173">
    <property type="entry name" value="ABC_transporter_C-like"/>
</dbReference>
<protein>
    <recommendedName>
        <fullName evidence="15">ATP-dependent bile acid permease</fullName>
    </recommendedName>
</protein>
<feature type="transmembrane region" description="Helical" evidence="10">
    <location>
        <begin position="203"/>
        <end position="224"/>
    </location>
</feature>
<keyword evidence="2" id="KW-0813">Transport</keyword>
<dbReference type="Pfam" id="PF00005">
    <property type="entry name" value="ABC_tran"/>
    <property type="match status" value="3"/>
</dbReference>
<evidence type="ECO:0008006" key="15">
    <source>
        <dbReference type="Google" id="ProtNLM"/>
    </source>
</evidence>
<evidence type="ECO:0000256" key="8">
    <source>
        <dbReference type="ARBA" id="ARBA00023136"/>
    </source>
</evidence>
<evidence type="ECO:0000313" key="13">
    <source>
        <dbReference type="EMBL" id="CAE6476012.1"/>
    </source>
</evidence>
<dbReference type="PANTHER" id="PTHR24223">
    <property type="entry name" value="ATP-BINDING CASSETTE SUB-FAMILY C"/>
    <property type="match status" value="1"/>
</dbReference>
<feature type="domain" description="ABC transporter" evidence="11">
    <location>
        <begin position="760"/>
        <end position="1007"/>
    </location>
</feature>
<evidence type="ECO:0000259" key="12">
    <source>
        <dbReference type="PROSITE" id="PS50929"/>
    </source>
</evidence>
<feature type="transmembrane region" description="Helical" evidence="10">
    <location>
        <begin position="529"/>
        <end position="546"/>
    </location>
</feature>
<dbReference type="SMART" id="SM00382">
    <property type="entry name" value="AAA"/>
    <property type="match status" value="2"/>
</dbReference>
<name>A0A8H3CAP0_9AGAM</name>
<keyword evidence="6" id="KW-0067">ATP-binding</keyword>
<dbReference type="InterPro" id="IPR003593">
    <property type="entry name" value="AAA+_ATPase"/>
</dbReference>
<feature type="transmembrane region" description="Helical" evidence="10">
    <location>
        <begin position="1314"/>
        <end position="1341"/>
    </location>
</feature>
<dbReference type="InterPro" id="IPR027417">
    <property type="entry name" value="P-loop_NTPase"/>
</dbReference>
<feature type="domain" description="ABC transporter" evidence="11">
    <location>
        <begin position="1401"/>
        <end position="1707"/>
    </location>
</feature>
<proteinExistence type="predicted"/>
<dbReference type="InterPro" id="IPR036640">
    <property type="entry name" value="ABC1_TM_sf"/>
</dbReference>
<evidence type="ECO:0000256" key="2">
    <source>
        <dbReference type="ARBA" id="ARBA00022448"/>
    </source>
</evidence>
<feature type="compositionally biased region" description="Acidic residues" evidence="9">
    <location>
        <begin position="770"/>
        <end position="779"/>
    </location>
</feature>
<feature type="transmembrane region" description="Helical" evidence="10">
    <location>
        <begin position="306"/>
        <end position="327"/>
    </location>
</feature>
<dbReference type="PANTHER" id="PTHR24223:SF415">
    <property type="entry name" value="FI20190P1"/>
    <property type="match status" value="1"/>
</dbReference>
<keyword evidence="7 10" id="KW-1133">Transmembrane helix</keyword>
<feature type="region of interest" description="Disordered" evidence="9">
    <location>
        <begin position="1016"/>
        <end position="1037"/>
    </location>
</feature>
<evidence type="ECO:0000256" key="6">
    <source>
        <dbReference type="ARBA" id="ARBA00022840"/>
    </source>
</evidence>
<evidence type="ECO:0000256" key="4">
    <source>
        <dbReference type="ARBA" id="ARBA00022737"/>
    </source>
</evidence>
<dbReference type="GO" id="GO:0016020">
    <property type="term" value="C:membrane"/>
    <property type="evidence" value="ECO:0007669"/>
    <property type="project" value="UniProtKB-SubCell"/>
</dbReference>
<feature type="transmembrane region" description="Helical" evidence="10">
    <location>
        <begin position="164"/>
        <end position="183"/>
    </location>
</feature>
<dbReference type="CDD" id="cd18604">
    <property type="entry name" value="ABC_6TM_VMR1_D2_like"/>
    <property type="match status" value="1"/>
</dbReference>
<feature type="transmembrane region" description="Helical" evidence="10">
    <location>
        <begin position="244"/>
        <end position="265"/>
    </location>
</feature>
<feature type="region of interest" description="Disordered" evidence="9">
    <location>
        <begin position="68"/>
        <end position="101"/>
    </location>
</feature>
<dbReference type="CDD" id="cd03250">
    <property type="entry name" value="ABCC_MRP_domain1"/>
    <property type="match status" value="1"/>
</dbReference>
<evidence type="ECO:0000259" key="11">
    <source>
        <dbReference type="PROSITE" id="PS50893"/>
    </source>
</evidence>
<evidence type="ECO:0000313" key="14">
    <source>
        <dbReference type="Proteomes" id="UP000663840"/>
    </source>
</evidence>
<feature type="transmembrane region" description="Helical" evidence="10">
    <location>
        <begin position="133"/>
        <end position="152"/>
    </location>
</feature>
<feature type="transmembrane region" description="Helical" evidence="10">
    <location>
        <begin position="1053"/>
        <end position="1075"/>
    </location>
</feature>
<dbReference type="PROSITE" id="PS50929">
    <property type="entry name" value="ABC_TM1F"/>
    <property type="match status" value="2"/>
</dbReference>
<feature type="transmembrane region" description="Helical" evidence="10">
    <location>
        <begin position="608"/>
        <end position="633"/>
    </location>
</feature>
<gene>
    <name evidence="13" type="ORF">RDB_LOCUS124399</name>
</gene>
<dbReference type="SUPFAM" id="SSF52540">
    <property type="entry name" value="P-loop containing nucleoside triphosphate hydrolases"/>
    <property type="match status" value="2"/>
</dbReference>
<keyword evidence="3 10" id="KW-0812">Transmembrane</keyword>
<evidence type="ECO:0000256" key="9">
    <source>
        <dbReference type="SAM" id="MobiDB-lite"/>
    </source>
</evidence>
<evidence type="ECO:0000256" key="5">
    <source>
        <dbReference type="ARBA" id="ARBA00022741"/>
    </source>
</evidence>
<dbReference type="InterPro" id="IPR003439">
    <property type="entry name" value="ABC_transporter-like_ATP-bd"/>
</dbReference>
<evidence type="ECO:0000256" key="3">
    <source>
        <dbReference type="ARBA" id="ARBA00022692"/>
    </source>
</evidence>
<dbReference type="Gene3D" id="3.40.50.300">
    <property type="entry name" value="P-loop containing nucleotide triphosphate hydrolases"/>
    <property type="match status" value="2"/>
</dbReference>